<dbReference type="GO" id="GO:0046210">
    <property type="term" value="P:nitric oxide catabolic process"/>
    <property type="evidence" value="ECO:0007669"/>
    <property type="project" value="TreeGrafter"/>
</dbReference>
<name>A0A0H5DTY3_9BACT</name>
<dbReference type="InterPro" id="IPR001709">
    <property type="entry name" value="Flavoprot_Pyr_Nucl_cyt_Rdtase"/>
</dbReference>
<dbReference type="PRINTS" id="PR00371">
    <property type="entry name" value="FPNCR"/>
</dbReference>
<dbReference type="PANTHER" id="PTHR43396">
    <property type="entry name" value="FLAVOHEMOPROTEIN"/>
    <property type="match status" value="1"/>
</dbReference>
<evidence type="ECO:0000256" key="3">
    <source>
        <dbReference type="ARBA" id="ARBA00022448"/>
    </source>
</evidence>
<dbReference type="SUPFAM" id="SSF52343">
    <property type="entry name" value="Ferredoxin reductase-like, C-terminal NADP-linked domain"/>
    <property type="match status" value="1"/>
</dbReference>
<keyword evidence="11 15" id="KW-0408">Iron</keyword>
<feature type="site" description="Influences the redox potential of the prosthetic heme and FAD groups" evidence="15">
    <location>
        <position position="84"/>
    </location>
</feature>
<proteinExistence type="inferred from homology"/>
<dbReference type="InterPro" id="IPR000971">
    <property type="entry name" value="Globin"/>
</dbReference>
<dbReference type="Pfam" id="PF00042">
    <property type="entry name" value="Globin"/>
    <property type="match status" value="1"/>
</dbReference>
<evidence type="ECO:0000313" key="19">
    <source>
        <dbReference type="Proteomes" id="UP000220251"/>
    </source>
</evidence>
<dbReference type="GO" id="GO:0071949">
    <property type="term" value="F:FAD binding"/>
    <property type="evidence" value="ECO:0007669"/>
    <property type="project" value="InterPro"/>
</dbReference>
<accession>A0A0H5DTY3</accession>
<evidence type="ECO:0000256" key="12">
    <source>
        <dbReference type="ARBA" id="ARBA00023027"/>
    </source>
</evidence>
<feature type="region of interest" description="Reductase" evidence="15">
    <location>
        <begin position="149"/>
        <end position="414"/>
    </location>
</feature>
<dbReference type="Gene3D" id="1.10.490.10">
    <property type="entry name" value="Globins"/>
    <property type="match status" value="1"/>
</dbReference>
<keyword evidence="8 15" id="KW-0274">FAD</keyword>
<evidence type="ECO:0000256" key="5">
    <source>
        <dbReference type="ARBA" id="ARBA00022621"/>
    </source>
</evidence>
<dbReference type="NCBIfam" id="NF009805">
    <property type="entry name" value="PRK13289.1"/>
    <property type="match status" value="1"/>
</dbReference>
<comment type="catalytic activity">
    <reaction evidence="13 15">
        <text>2 nitric oxide + NADH + 2 O2 = 2 nitrate + NAD(+) + H(+)</text>
        <dbReference type="Rhea" id="RHEA:19469"/>
        <dbReference type="ChEBI" id="CHEBI:15378"/>
        <dbReference type="ChEBI" id="CHEBI:15379"/>
        <dbReference type="ChEBI" id="CHEBI:16480"/>
        <dbReference type="ChEBI" id="CHEBI:17632"/>
        <dbReference type="ChEBI" id="CHEBI:57540"/>
        <dbReference type="ChEBI" id="CHEBI:57945"/>
        <dbReference type="EC" id="1.14.12.17"/>
    </reaction>
</comment>
<dbReference type="GO" id="GO:0005344">
    <property type="term" value="F:oxygen carrier activity"/>
    <property type="evidence" value="ECO:0007669"/>
    <property type="project" value="UniProtKB-UniRule"/>
</dbReference>
<keyword evidence="4 15" id="KW-0349">Heme</keyword>
<feature type="domain" description="FAD-binding FR-type" evidence="17">
    <location>
        <begin position="152"/>
        <end position="263"/>
    </location>
</feature>
<evidence type="ECO:0000256" key="14">
    <source>
        <dbReference type="ARBA" id="ARBA00049433"/>
    </source>
</evidence>
<evidence type="ECO:0000256" key="2">
    <source>
        <dbReference type="ARBA" id="ARBA00008414"/>
    </source>
</evidence>
<comment type="catalytic activity">
    <reaction evidence="14 15">
        <text>2 nitric oxide + NADPH + 2 O2 = 2 nitrate + NADP(+) + H(+)</text>
        <dbReference type="Rhea" id="RHEA:19465"/>
        <dbReference type="ChEBI" id="CHEBI:15378"/>
        <dbReference type="ChEBI" id="CHEBI:15379"/>
        <dbReference type="ChEBI" id="CHEBI:16480"/>
        <dbReference type="ChEBI" id="CHEBI:17632"/>
        <dbReference type="ChEBI" id="CHEBI:57783"/>
        <dbReference type="ChEBI" id="CHEBI:58349"/>
        <dbReference type="EC" id="1.14.12.17"/>
    </reaction>
</comment>
<organism evidence="18 19">
    <name type="scientific">Estrella lausannensis</name>
    <dbReference type="NCBI Taxonomy" id="483423"/>
    <lineage>
        <taxon>Bacteria</taxon>
        <taxon>Pseudomonadati</taxon>
        <taxon>Chlamydiota</taxon>
        <taxon>Chlamydiia</taxon>
        <taxon>Parachlamydiales</taxon>
        <taxon>Candidatus Criblamydiaceae</taxon>
        <taxon>Estrella</taxon>
    </lineage>
</organism>
<feature type="binding site" evidence="15">
    <location>
        <position position="190"/>
    </location>
    <ligand>
        <name>FAD</name>
        <dbReference type="ChEBI" id="CHEBI:57692"/>
    </ligand>
</feature>
<keyword evidence="12 15" id="KW-0520">NAD</keyword>
<dbReference type="InterPro" id="IPR012292">
    <property type="entry name" value="Globin/Proto"/>
</dbReference>
<dbReference type="GO" id="GO:0020037">
    <property type="term" value="F:heme binding"/>
    <property type="evidence" value="ECO:0007669"/>
    <property type="project" value="InterPro"/>
</dbReference>
<evidence type="ECO:0000313" key="18">
    <source>
        <dbReference type="EMBL" id="CRX39354.1"/>
    </source>
</evidence>
<feature type="site" description="Influences the redox potential of the prosthetic heme and FAD groups" evidence="15">
    <location>
        <position position="398"/>
    </location>
</feature>
<feature type="binding site" evidence="15">
    <location>
        <begin position="205"/>
        <end position="208"/>
    </location>
    <ligand>
        <name>FAD</name>
        <dbReference type="ChEBI" id="CHEBI:57692"/>
    </ligand>
</feature>
<dbReference type="SUPFAM" id="SSF63380">
    <property type="entry name" value="Riboflavin synthase domain-like"/>
    <property type="match status" value="1"/>
</dbReference>
<comment type="similarity">
    <text evidence="2 15">Belongs to the globin family. Two-domain flavohemoproteins subfamily.</text>
</comment>
<feature type="binding site" evidence="15">
    <location>
        <begin position="399"/>
        <end position="402"/>
    </location>
    <ligand>
        <name>FAD</name>
        <dbReference type="ChEBI" id="CHEBI:57692"/>
    </ligand>
</feature>
<feature type="domain" description="Globin" evidence="16">
    <location>
        <begin position="1"/>
        <end position="138"/>
    </location>
</feature>
<keyword evidence="3 15" id="KW-0813">Transport</keyword>
<keyword evidence="5 15" id="KW-0561">Oxygen transport</keyword>
<feature type="site" description="Involved in heme-bound ligand stabilization and O-O bond activation" evidence="15">
    <location>
        <position position="29"/>
    </location>
</feature>
<sequence length="414" mass="46295">MLHKQTIDLVKSTAPILKERGEALTRHFYKRMFLHNPEVIPLFNSAHQRSGTQQKALADAICAYAANIDNLEVLGGAVELIAQKHSSLQIKPEHYPIVGENLLSSIREVLGEMASDEVIRAWSEAYGFLAKILIEREGQIYKEHVAQDGGWSGFKTFYVTKKEVESRVITSFYLSPEDRSRLPLFKPGQYITVRVETPNGSTTMRNYSLSDTPNRDWFRISVKREAPQHPQSTGGYVSNYLHDSVTVGSRLEVGPPCGEFFIDLAKNEIKPLVLLAAGVGITPILSILLSALNALPGHPITLIHANVNEETHAFKTLIDGLACRHPHLKVHYCYSEPIADSSLRDSSVSTGFINSRLMESIIEERDAEYYFCGPKPFMLGLYADLLAWDIPSAQLHFEFFGPRQELEAAQTLAV</sequence>
<dbReference type="RefSeq" id="WP_098039224.1">
    <property type="nucleotide sequence ID" value="NZ_CWGJ01000028.1"/>
</dbReference>
<comment type="similarity">
    <text evidence="1 15">In the C-terminal section; belongs to the flavoprotein pyridine nucleotide cytochrome reductase family.</text>
</comment>
<dbReference type="InterPro" id="IPR008333">
    <property type="entry name" value="Cbr1-like_FAD-bd_dom"/>
</dbReference>
<evidence type="ECO:0000256" key="10">
    <source>
        <dbReference type="ARBA" id="ARBA00023002"/>
    </source>
</evidence>
<feature type="active site" description="Charge relay system" evidence="15">
    <location>
        <position position="95"/>
    </location>
</feature>
<dbReference type="SUPFAM" id="SSF46458">
    <property type="entry name" value="Globin-like"/>
    <property type="match status" value="1"/>
</dbReference>
<dbReference type="FunFam" id="1.10.490.10:FF:000003">
    <property type="entry name" value="Flavohemoprotein"/>
    <property type="match status" value="1"/>
</dbReference>
<dbReference type="InterPro" id="IPR009050">
    <property type="entry name" value="Globin-like_sf"/>
</dbReference>
<keyword evidence="6 15" id="KW-0285">Flavoprotein</keyword>
<gene>
    <name evidence="15 18" type="primary">hmp</name>
    <name evidence="18" type="ORF">ELAC_2032</name>
</gene>
<keyword evidence="9 15" id="KW-0521">NADP</keyword>
<dbReference type="GO" id="GO:0071500">
    <property type="term" value="P:cellular response to nitrosative stress"/>
    <property type="evidence" value="ECO:0007669"/>
    <property type="project" value="TreeGrafter"/>
</dbReference>
<dbReference type="InterPro" id="IPR017938">
    <property type="entry name" value="Riboflavin_synthase-like_b-brl"/>
</dbReference>
<evidence type="ECO:0000256" key="7">
    <source>
        <dbReference type="ARBA" id="ARBA00022723"/>
    </source>
</evidence>
<evidence type="ECO:0000259" key="17">
    <source>
        <dbReference type="PROSITE" id="PS51384"/>
    </source>
</evidence>
<dbReference type="Pfam" id="PF00175">
    <property type="entry name" value="NAD_binding_1"/>
    <property type="match status" value="1"/>
</dbReference>
<dbReference type="PANTHER" id="PTHR43396:SF3">
    <property type="entry name" value="FLAVOHEMOPROTEIN"/>
    <property type="match status" value="1"/>
</dbReference>
<evidence type="ECO:0000259" key="16">
    <source>
        <dbReference type="PROSITE" id="PS01033"/>
    </source>
</evidence>
<evidence type="ECO:0000256" key="13">
    <source>
        <dbReference type="ARBA" id="ARBA00048649"/>
    </source>
</evidence>
<dbReference type="HAMAP" id="MF_01252">
    <property type="entry name" value="Hmp"/>
    <property type="match status" value="1"/>
</dbReference>
<feature type="active site" description="Charge relay system" evidence="15">
    <location>
        <position position="137"/>
    </location>
</feature>
<dbReference type="GO" id="GO:0008941">
    <property type="term" value="F:nitric oxide dioxygenase NAD(P)H activity"/>
    <property type="evidence" value="ECO:0007669"/>
    <property type="project" value="UniProtKB-UniRule"/>
</dbReference>
<dbReference type="GO" id="GO:0046872">
    <property type="term" value="F:metal ion binding"/>
    <property type="evidence" value="ECO:0007669"/>
    <property type="project" value="UniProtKB-KW"/>
</dbReference>
<dbReference type="OrthoDB" id="9801223at2"/>
<dbReference type="InterPro" id="IPR017927">
    <property type="entry name" value="FAD-bd_FR_type"/>
</dbReference>
<reference evidence="19" key="1">
    <citation type="submission" date="2015-06" db="EMBL/GenBank/DDBJ databases">
        <authorList>
            <person name="Bertelli C."/>
        </authorList>
    </citation>
    <scope>NUCLEOTIDE SEQUENCE [LARGE SCALE GENOMIC DNA]</scope>
    <source>
        <strain evidence="19">CRIB-30</strain>
    </source>
</reference>
<comment type="domain">
    <text evidence="15">Consists of two distinct domains; an N-terminal heme-containing oxygen-binding domain and a C-terminal reductase domain with binding sites for FAD and NAD(P)H.</text>
</comment>
<keyword evidence="19" id="KW-1185">Reference proteome</keyword>
<dbReference type="GO" id="GO:0019825">
    <property type="term" value="F:oxygen binding"/>
    <property type="evidence" value="ECO:0007669"/>
    <property type="project" value="InterPro"/>
</dbReference>
<evidence type="ECO:0000256" key="15">
    <source>
        <dbReference type="HAMAP-Rule" id="MF_01252"/>
    </source>
</evidence>
<dbReference type="Gene3D" id="2.40.30.10">
    <property type="entry name" value="Translation factors"/>
    <property type="match status" value="1"/>
</dbReference>
<evidence type="ECO:0000256" key="11">
    <source>
        <dbReference type="ARBA" id="ARBA00023004"/>
    </source>
</evidence>
<comment type="cofactor">
    <cofactor evidence="15">
        <name>FAD</name>
        <dbReference type="ChEBI" id="CHEBI:57692"/>
    </cofactor>
    <text evidence="15">Binds 1 FAD per subunit.</text>
</comment>
<dbReference type="PRINTS" id="PR00406">
    <property type="entry name" value="CYTB5RDTASE"/>
</dbReference>
<comment type="cofactor">
    <cofactor evidence="15">
        <name>heme b</name>
        <dbReference type="ChEBI" id="CHEBI:60344"/>
    </cofactor>
    <text evidence="15">Binds 1 heme b (iron(II)-protoporphyrin IX) group per subunit.</text>
</comment>
<evidence type="ECO:0000256" key="9">
    <source>
        <dbReference type="ARBA" id="ARBA00022857"/>
    </source>
</evidence>
<dbReference type="InterPro" id="IPR023950">
    <property type="entry name" value="Hmp"/>
</dbReference>
<dbReference type="EC" id="1.14.12.17" evidence="15"/>
<dbReference type="Gene3D" id="3.40.50.80">
    <property type="entry name" value="Nucleotide-binding domain of ferredoxin-NADP reductase (FNR) module"/>
    <property type="match status" value="1"/>
</dbReference>
<evidence type="ECO:0000256" key="4">
    <source>
        <dbReference type="ARBA" id="ARBA00022617"/>
    </source>
</evidence>
<dbReference type="Pfam" id="PF00970">
    <property type="entry name" value="FAD_binding_6"/>
    <property type="match status" value="1"/>
</dbReference>
<dbReference type="CDD" id="cd06184">
    <property type="entry name" value="flavohem_like_fad_nad_binding"/>
    <property type="match status" value="1"/>
</dbReference>
<dbReference type="PROSITE" id="PS01033">
    <property type="entry name" value="GLOBIN"/>
    <property type="match status" value="1"/>
</dbReference>
<dbReference type="CDD" id="cd14783">
    <property type="entry name" value="FHb-globin_3"/>
    <property type="match status" value="1"/>
</dbReference>
<evidence type="ECO:0000256" key="1">
    <source>
        <dbReference type="ARBA" id="ARBA00006401"/>
    </source>
</evidence>
<protein>
    <recommendedName>
        <fullName evidence="15">Flavohemoprotein</fullName>
    </recommendedName>
    <alternativeName>
        <fullName evidence="15">Flavohemoglobin</fullName>
    </alternativeName>
    <alternativeName>
        <fullName evidence="15">Hemoglobin-like protein</fullName>
    </alternativeName>
    <alternativeName>
        <fullName evidence="15">Nitric oxide dioxygenase</fullName>
        <shortName evidence="15">NO oxygenase</shortName>
        <shortName evidence="15">NOD</shortName>
        <ecNumber evidence="15">1.14.12.17</ecNumber>
    </alternativeName>
</protein>
<feature type="binding site" evidence="15">
    <location>
        <begin position="278"/>
        <end position="283"/>
    </location>
    <ligand>
        <name>NADP(+)</name>
        <dbReference type="ChEBI" id="CHEBI:58349"/>
    </ligand>
</feature>
<dbReference type="EMBL" id="CWGJ01000028">
    <property type="protein sequence ID" value="CRX39354.1"/>
    <property type="molecule type" value="Genomic_DNA"/>
</dbReference>
<dbReference type="InterPro" id="IPR001433">
    <property type="entry name" value="OxRdtase_FAD/NAD-bd"/>
</dbReference>
<evidence type="ECO:0000256" key="8">
    <source>
        <dbReference type="ARBA" id="ARBA00022827"/>
    </source>
</evidence>
<dbReference type="FunFam" id="2.40.30.10:FF:000034">
    <property type="entry name" value="Flavohemoprotein"/>
    <property type="match status" value="1"/>
</dbReference>
<dbReference type="AlphaFoldDB" id="A0A0H5DTY3"/>
<feature type="binding site" description="proximal binding residue" evidence="15">
    <location>
        <position position="85"/>
    </location>
    <ligand>
        <name>heme b</name>
        <dbReference type="ChEBI" id="CHEBI:60344"/>
    </ligand>
    <ligandPart>
        <name>Fe</name>
        <dbReference type="ChEBI" id="CHEBI:18248"/>
    </ligandPart>
</feature>
<dbReference type="InterPro" id="IPR039261">
    <property type="entry name" value="FNR_nucleotide-bd"/>
</dbReference>
<dbReference type="PROSITE" id="PS51384">
    <property type="entry name" value="FAD_FR"/>
    <property type="match status" value="1"/>
</dbReference>
<dbReference type="Proteomes" id="UP000220251">
    <property type="component" value="Unassembled WGS sequence"/>
</dbReference>
<evidence type="ECO:0000256" key="6">
    <source>
        <dbReference type="ARBA" id="ARBA00022630"/>
    </source>
</evidence>
<keyword evidence="7 15" id="KW-0479">Metal-binding</keyword>
<keyword evidence="10 15" id="KW-0560">Oxidoreductase</keyword>